<accession>A0A4R8TC42</accession>
<feature type="compositionally biased region" description="Pro residues" evidence="1">
    <location>
        <begin position="56"/>
        <end position="72"/>
    </location>
</feature>
<feature type="compositionally biased region" description="Polar residues" evidence="1">
    <location>
        <begin position="390"/>
        <end position="404"/>
    </location>
</feature>
<feature type="compositionally biased region" description="Pro residues" evidence="1">
    <location>
        <begin position="17"/>
        <end position="40"/>
    </location>
</feature>
<keyword evidence="3" id="KW-1185">Reference proteome</keyword>
<evidence type="ECO:0000313" key="3">
    <source>
        <dbReference type="Proteomes" id="UP000295604"/>
    </source>
</evidence>
<dbReference type="EMBL" id="QAPF01000135">
    <property type="protein sequence ID" value="TEA15432.1"/>
    <property type="molecule type" value="Genomic_DNA"/>
</dbReference>
<proteinExistence type="predicted"/>
<comment type="caution">
    <text evidence="2">The sequence shown here is derived from an EMBL/GenBank/DDBJ whole genome shotgun (WGS) entry which is preliminary data.</text>
</comment>
<organism evidence="2 3">
    <name type="scientific">Colletotrichum sidae</name>
    <dbReference type="NCBI Taxonomy" id="1347389"/>
    <lineage>
        <taxon>Eukaryota</taxon>
        <taxon>Fungi</taxon>
        <taxon>Dikarya</taxon>
        <taxon>Ascomycota</taxon>
        <taxon>Pezizomycotina</taxon>
        <taxon>Sordariomycetes</taxon>
        <taxon>Hypocreomycetidae</taxon>
        <taxon>Glomerellales</taxon>
        <taxon>Glomerellaceae</taxon>
        <taxon>Colletotrichum</taxon>
        <taxon>Colletotrichum orbiculare species complex</taxon>
    </lineage>
</organism>
<feature type="compositionally biased region" description="Low complexity" evidence="1">
    <location>
        <begin position="1"/>
        <end position="11"/>
    </location>
</feature>
<dbReference type="AlphaFoldDB" id="A0A4R8TC42"/>
<evidence type="ECO:0000256" key="1">
    <source>
        <dbReference type="SAM" id="MobiDB-lite"/>
    </source>
</evidence>
<dbReference type="Proteomes" id="UP000295604">
    <property type="component" value="Unassembled WGS sequence"/>
</dbReference>
<gene>
    <name evidence="2" type="ORF">C8034_v002471</name>
</gene>
<feature type="compositionally biased region" description="Low complexity" evidence="1">
    <location>
        <begin position="373"/>
        <end position="389"/>
    </location>
</feature>
<dbReference type="PANTHER" id="PTHR48125:SF12">
    <property type="entry name" value="AT HOOK TRANSCRIPTION FACTOR FAMILY-RELATED"/>
    <property type="match status" value="1"/>
</dbReference>
<reference evidence="2 3" key="1">
    <citation type="submission" date="2018-11" db="EMBL/GenBank/DDBJ databases">
        <title>Genome sequence and assembly of Colletotrichum sidae.</title>
        <authorList>
            <person name="Gan P."/>
            <person name="Shirasu K."/>
        </authorList>
    </citation>
    <scope>NUCLEOTIDE SEQUENCE [LARGE SCALE GENOMIC DNA]</scope>
    <source>
        <strain evidence="2 3">CBS 518.97</strain>
    </source>
</reference>
<feature type="region of interest" description="Disordered" evidence="1">
    <location>
        <begin position="623"/>
        <end position="661"/>
    </location>
</feature>
<evidence type="ECO:0000313" key="2">
    <source>
        <dbReference type="EMBL" id="TEA15432.1"/>
    </source>
</evidence>
<feature type="compositionally biased region" description="Low complexity" evidence="1">
    <location>
        <begin position="41"/>
        <end position="55"/>
    </location>
</feature>
<sequence length="661" mass="74853">MSKLPRGVVPLAGGGGPHPPPPPPPLNRGPVRNGPPPPPANQGVVRPAPPVGARHPGPPAAPHGGGPPPPGAFHPVAPMPMALPVAVLPPKNLVPREMLEKQLVEVSDLRRDRMTEADAREALSSYIVYRFEKVQDPNETDSEGIPVKPTWENVRRVQVPDLSQKDIKRAICDLNYEGRTALDRKADLTANQQLQIEKVQSALEARELDRRFCHTLQQISPKMRKIRSDSLHYRQCMADKEGKKVVIAKGKTYVSKEKRSKKTLLETVSLTVYFKREPSAGQNALDLYKVLKTERETNQHREMAQKHHEAMMQRQQYEHNVAMAMRDREEAFRAQMMPPQPPPRAGPPPSPRPGPPPPMGGKPGKPPKVLTNSSHGSSSSASSSGSDSGTDLTPNSSVTDSSESTQRDRPRHRHRHRSRSHSRSHSRSRGRNRSRSRSRNYYASRPEDHGHMSPRRHVRYPHDHLYIPENDLPRGRLMAAPVSPVALPMGGAYVGEDLYAVPRRIASRPEAYGDDGDGTLDAIFNRRRTAPQPRIIQRDLNFRTVGAQEVARQRHEDDLDNFRRLQLEDEVRYEDDWRREEYRAAERDDMERRGHRQMENRFRRPSLDRDILFQTVTPDTYEEEAARSYMRRSERRAGSPYNNPFDALGRGARRSSFGYRG</sequence>
<dbReference type="PANTHER" id="PTHR48125">
    <property type="entry name" value="LP07818P1"/>
    <property type="match status" value="1"/>
</dbReference>
<feature type="compositionally biased region" description="Basic residues" evidence="1">
    <location>
        <begin position="409"/>
        <end position="438"/>
    </location>
</feature>
<feature type="region of interest" description="Disordered" evidence="1">
    <location>
        <begin position="1"/>
        <end position="75"/>
    </location>
</feature>
<name>A0A4R8TC42_9PEZI</name>
<protein>
    <submittedName>
        <fullName evidence="2">Uncharacterized protein</fullName>
    </submittedName>
</protein>
<feature type="compositionally biased region" description="Pro residues" evidence="1">
    <location>
        <begin position="338"/>
        <end position="366"/>
    </location>
</feature>
<feature type="region of interest" description="Disordered" evidence="1">
    <location>
        <begin position="336"/>
        <end position="458"/>
    </location>
</feature>